<name>A0AAE7TKV5_9BRAD</name>
<accession>A0AAE7TKV5</accession>
<protein>
    <submittedName>
        <fullName evidence="1">Uncharacterized protein</fullName>
    </submittedName>
</protein>
<reference evidence="1 2" key="1">
    <citation type="submission" date="2018-06" db="EMBL/GenBank/DDBJ databases">
        <title>Comparative genomics of Bradyrhizobium nodulating Arachidis hypogaea.</title>
        <authorList>
            <person name="Li Y."/>
        </authorList>
    </citation>
    <scope>NUCLEOTIDE SEQUENCE [LARGE SCALE GENOMIC DNA]</scope>
    <source>
        <strain evidence="1 2">CCBAU 051107</strain>
    </source>
</reference>
<dbReference type="Proteomes" id="UP000594015">
    <property type="component" value="Chromosome"/>
</dbReference>
<organism evidence="1 2">
    <name type="scientific">Bradyrhizobium arachidis</name>
    <dbReference type="NCBI Taxonomy" id="858423"/>
    <lineage>
        <taxon>Bacteria</taxon>
        <taxon>Pseudomonadati</taxon>
        <taxon>Pseudomonadota</taxon>
        <taxon>Alphaproteobacteria</taxon>
        <taxon>Hyphomicrobiales</taxon>
        <taxon>Nitrobacteraceae</taxon>
        <taxon>Bradyrhizobium</taxon>
    </lineage>
</organism>
<sequence>MRATTYVARQIAALLGYAKSTVIERSRRLVRRRSASKTTLDQEAVAALICLTDNLLRQYGRDVEGNDKVTRCFATDEFFVSTHAVEPGLARYQISQHADGENRSQVFVATWHYTSGTPDLQLYRDGPWRRRFRGFADDSLAPAPPRLLH</sequence>
<gene>
    <name evidence="1" type="ORF">WN72_39605</name>
</gene>
<proteinExistence type="predicted"/>
<dbReference type="AlphaFoldDB" id="A0AAE7TKV5"/>
<evidence type="ECO:0000313" key="2">
    <source>
        <dbReference type="Proteomes" id="UP000594015"/>
    </source>
</evidence>
<dbReference type="KEGG" id="barh:WN72_39605"/>
<evidence type="ECO:0000313" key="1">
    <source>
        <dbReference type="EMBL" id="QOZ71724.1"/>
    </source>
</evidence>
<dbReference type="EMBL" id="CP030050">
    <property type="protein sequence ID" value="QOZ71724.1"/>
    <property type="molecule type" value="Genomic_DNA"/>
</dbReference>